<keyword evidence="4" id="KW-0804">Transcription</keyword>
<dbReference type="EMBL" id="MDDG01000011">
    <property type="protein sequence ID" value="OQE36846.1"/>
    <property type="molecule type" value="Genomic_DNA"/>
</dbReference>
<sequence length="673" mass="74788">MAETVRISARSNHGCWTCRLRKKKCDENRPVCSACISLELDCHGYGPRPEWMDNGALQRDQASKFKRLVTQAKSKKGRRQQYHANQLPLVSTIGMRSSTTKNISPPAAVSQNFFDEHLGAFPQDDFNCQDSGIGSSHSVDTLWTFWPPNDLSIMDDASLDLESYSSTYTTGQNQNSSPHLVSPMAFESIVSGMDIQSPIHQSTSSALNGSQDSASQDHGYQFKETASTSNHDHVALSPQITPPSGDTEDALFMYYLDEVFYIQYPFFHCQKKQGRGWLFAILRRVKSAYHAALALSERQLLSSSSSRTSDITSSLTQLRTHNSHYDIAIQEMQLMINNHNVSKGRGLVLDSIEVLMSILQLLFLETFNGGREKWQTHLRTASGSIYTLLQARLPPLRTPDDYMVPHSGRETTALCPEIECAFKFVLGSFIAFDIISSASTRSNLILNISHLQALETFEVSMESHTGCRDSVMALILEISLLDKWKKEAQSANKLSFVDLVKRGDGIKGRLRQELAAIEENTHPWAGGGGSLLATSSAIASPKTPTPTHPEINKLFLLAAITYLHVVISGPYPEVPEIAESISETVLAFKNLKDPRLLRNSVWPFCISGCLALEKHYGFFRGLVSRAGITQNATGVCFEALQIMEECWKARVTSSESCDWATAMQRRGCYVFLG</sequence>
<dbReference type="GO" id="GO:0000981">
    <property type="term" value="F:DNA-binding transcription factor activity, RNA polymerase II-specific"/>
    <property type="evidence" value="ECO:0007669"/>
    <property type="project" value="InterPro"/>
</dbReference>
<keyword evidence="3" id="KW-0238">DNA-binding</keyword>
<dbReference type="InterPro" id="IPR021858">
    <property type="entry name" value="Fun_TF"/>
</dbReference>
<reference evidence="9" key="1">
    <citation type="journal article" date="2017" name="Nat. Microbiol.">
        <title>Global analysis of biosynthetic gene clusters reveals vast potential of secondary metabolite production in Penicillium species.</title>
        <authorList>
            <person name="Nielsen J.C."/>
            <person name="Grijseels S."/>
            <person name="Prigent S."/>
            <person name="Ji B."/>
            <person name="Dainat J."/>
            <person name="Nielsen K.F."/>
            <person name="Frisvad J.C."/>
            <person name="Workman M."/>
            <person name="Nielsen J."/>
        </authorList>
    </citation>
    <scope>NUCLEOTIDE SEQUENCE [LARGE SCALE GENOMIC DNA]</scope>
    <source>
        <strain evidence="9">IBT 31321</strain>
    </source>
</reference>
<feature type="region of interest" description="Disordered" evidence="6">
    <location>
        <begin position="200"/>
        <end position="219"/>
    </location>
</feature>
<dbReference type="GO" id="GO:0000976">
    <property type="term" value="F:transcription cis-regulatory region binding"/>
    <property type="evidence" value="ECO:0007669"/>
    <property type="project" value="TreeGrafter"/>
</dbReference>
<dbReference type="Pfam" id="PF00172">
    <property type="entry name" value="Zn_clus"/>
    <property type="match status" value="1"/>
</dbReference>
<dbReference type="Gene3D" id="4.10.240.10">
    <property type="entry name" value="Zn(2)-C6 fungal-type DNA-binding domain"/>
    <property type="match status" value="1"/>
</dbReference>
<evidence type="ECO:0000256" key="3">
    <source>
        <dbReference type="ARBA" id="ARBA00023125"/>
    </source>
</evidence>
<dbReference type="GO" id="GO:0045944">
    <property type="term" value="P:positive regulation of transcription by RNA polymerase II"/>
    <property type="evidence" value="ECO:0007669"/>
    <property type="project" value="TreeGrafter"/>
</dbReference>
<evidence type="ECO:0000256" key="2">
    <source>
        <dbReference type="ARBA" id="ARBA00023015"/>
    </source>
</evidence>
<dbReference type="PANTHER" id="PTHR37534">
    <property type="entry name" value="TRANSCRIPTIONAL ACTIVATOR PROTEIN UGA3"/>
    <property type="match status" value="1"/>
</dbReference>
<name>A0A1V6UEH2_9EURO</name>
<dbReference type="Proteomes" id="UP000191500">
    <property type="component" value="Unassembled WGS sequence"/>
</dbReference>
<comment type="caution">
    <text evidence="8">The sequence shown here is derived from an EMBL/GenBank/DDBJ whole genome shotgun (WGS) entry which is preliminary data.</text>
</comment>
<dbReference type="InterPro" id="IPR036864">
    <property type="entry name" value="Zn2-C6_fun-type_DNA-bd_sf"/>
</dbReference>
<dbReference type="AlphaFoldDB" id="A0A1V6UEH2"/>
<dbReference type="PANTHER" id="PTHR37534:SF26">
    <property type="entry name" value="TRANSCRIPTION FACTOR, PUTATIVE-RELATED"/>
    <property type="match status" value="1"/>
</dbReference>
<keyword evidence="2" id="KW-0805">Transcription regulation</keyword>
<evidence type="ECO:0000313" key="8">
    <source>
        <dbReference type="EMBL" id="OQE36846.1"/>
    </source>
</evidence>
<gene>
    <name evidence="8" type="ORF">PENCOP_c011G08051</name>
</gene>
<evidence type="ECO:0000256" key="6">
    <source>
        <dbReference type="SAM" id="MobiDB-lite"/>
    </source>
</evidence>
<dbReference type="SMART" id="SM00066">
    <property type="entry name" value="GAL4"/>
    <property type="match status" value="1"/>
</dbReference>
<evidence type="ECO:0000256" key="5">
    <source>
        <dbReference type="ARBA" id="ARBA00023242"/>
    </source>
</evidence>
<organism evidence="8 9">
    <name type="scientific">Penicillium coprophilum</name>
    <dbReference type="NCBI Taxonomy" id="36646"/>
    <lineage>
        <taxon>Eukaryota</taxon>
        <taxon>Fungi</taxon>
        <taxon>Dikarya</taxon>
        <taxon>Ascomycota</taxon>
        <taxon>Pezizomycotina</taxon>
        <taxon>Eurotiomycetes</taxon>
        <taxon>Eurotiomycetidae</taxon>
        <taxon>Eurotiales</taxon>
        <taxon>Aspergillaceae</taxon>
        <taxon>Penicillium</taxon>
    </lineage>
</organism>
<dbReference type="STRING" id="36646.A0A1V6UEH2"/>
<feature type="domain" description="Zn(2)-C6 fungal-type" evidence="7">
    <location>
        <begin position="14"/>
        <end position="42"/>
    </location>
</feature>
<dbReference type="GO" id="GO:0008270">
    <property type="term" value="F:zinc ion binding"/>
    <property type="evidence" value="ECO:0007669"/>
    <property type="project" value="InterPro"/>
</dbReference>
<evidence type="ECO:0000256" key="1">
    <source>
        <dbReference type="ARBA" id="ARBA00004123"/>
    </source>
</evidence>
<dbReference type="CDD" id="cd00067">
    <property type="entry name" value="GAL4"/>
    <property type="match status" value="1"/>
</dbReference>
<keyword evidence="5" id="KW-0539">Nucleus</keyword>
<protein>
    <recommendedName>
        <fullName evidence="7">Zn(2)-C6 fungal-type domain-containing protein</fullName>
    </recommendedName>
</protein>
<dbReference type="PROSITE" id="PS00463">
    <property type="entry name" value="ZN2_CY6_FUNGAL_1"/>
    <property type="match status" value="1"/>
</dbReference>
<dbReference type="PROSITE" id="PS50048">
    <property type="entry name" value="ZN2_CY6_FUNGAL_2"/>
    <property type="match status" value="1"/>
</dbReference>
<dbReference type="SUPFAM" id="SSF57701">
    <property type="entry name" value="Zn2/Cys6 DNA-binding domain"/>
    <property type="match status" value="1"/>
</dbReference>
<proteinExistence type="predicted"/>
<evidence type="ECO:0000259" key="7">
    <source>
        <dbReference type="PROSITE" id="PS50048"/>
    </source>
</evidence>
<accession>A0A1V6UEH2</accession>
<dbReference type="GO" id="GO:0005634">
    <property type="term" value="C:nucleus"/>
    <property type="evidence" value="ECO:0007669"/>
    <property type="project" value="UniProtKB-SubCell"/>
</dbReference>
<dbReference type="InterPro" id="IPR001138">
    <property type="entry name" value="Zn2Cys6_DnaBD"/>
</dbReference>
<evidence type="ECO:0000313" key="9">
    <source>
        <dbReference type="Proteomes" id="UP000191500"/>
    </source>
</evidence>
<comment type="subcellular location">
    <subcellularLocation>
        <location evidence="1">Nucleus</location>
    </subcellularLocation>
</comment>
<evidence type="ECO:0000256" key="4">
    <source>
        <dbReference type="ARBA" id="ARBA00023163"/>
    </source>
</evidence>
<keyword evidence="9" id="KW-1185">Reference proteome</keyword>
<dbReference type="Pfam" id="PF11951">
    <property type="entry name" value="Fungal_trans_2"/>
    <property type="match status" value="1"/>
</dbReference>